<evidence type="ECO:0000313" key="2">
    <source>
        <dbReference type="Proteomes" id="UP000000639"/>
    </source>
</evidence>
<dbReference type="KEGG" id="pin:Ping_1561"/>
<dbReference type="eggNOG" id="COG0790">
    <property type="taxonomic scope" value="Bacteria"/>
</dbReference>
<dbReference type="AlphaFoldDB" id="A1SV50"/>
<dbReference type="InterPro" id="IPR011990">
    <property type="entry name" value="TPR-like_helical_dom_sf"/>
</dbReference>
<reference evidence="1 2" key="1">
    <citation type="submission" date="2007-01" db="EMBL/GenBank/DDBJ databases">
        <title>Complete sequence of Psychromonas ingrahamii 37.</title>
        <authorList>
            <consortium name="US DOE Joint Genome Institute"/>
            <person name="Copeland A."/>
            <person name="Lucas S."/>
            <person name="Lapidus A."/>
            <person name="Barry K."/>
            <person name="Detter J.C."/>
            <person name="Glavina del Rio T."/>
            <person name="Hammon N."/>
            <person name="Israni S."/>
            <person name="Dalin E."/>
            <person name="Tice H."/>
            <person name="Pitluck S."/>
            <person name="Thompson L.S."/>
            <person name="Brettin T."/>
            <person name="Bruce D."/>
            <person name="Han C."/>
            <person name="Tapia R."/>
            <person name="Schmutz J."/>
            <person name="Larimer F."/>
            <person name="Land M."/>
            <person name="Hauser L."/>
            <person name="Kyrpides N."/>
            <person name="Ivanova N."/>
            <person name="Staley J."/>
            <person name="Richardson P."/>
        </authorList>
    </citation>
    <scope>NUCLEOTIDE SEQUENCE [LARGE SCALE GENOMIC DNA]</scope>
    <source>
        <strain evidence="1 2">37</strain>
    </source>
</reference>
<evidence type="ECO:0000313" key="1">
    <source>
        <dbReference type="EMBL" id="ABM03365.1"/>
    </source>
</evidence>
<dbReference type="Gene3D" id="1.25.40.10">
    <property type="entry name" value="Tetratricopeptide repeat domain"/>
    <property type="match status" value="1"/>
</dbReference>
<organism evidence="1 2">
    <name type="scientific">Psychromonas ingrahamii (strain DSM 17664 / CCUG 51855 / 37)</name>
    <dbReference type="NCBI Taxonomy" id="357804"/>
    <lineage>
        <taxon>Bacteria</taxon>
        <taxon>Pseudomonadati</taxon>
        <taxon>Pseudomonadota</taxon>
        <taxon>Gammaproteobacteria</taxon>
        <taxon>Alteromonadales</taxon>
        <taxon>Psychromonadaceae</taxon>
        <taxon>Psychromonas</taxon>
    </lineage>
</organism>
<keyword evidence="2" id="KW-1185">Reference proteome</keyword>
<protein>
    <submittedName>
        <fullName evidence="1">Uncharacterized protein</fullName>
    </submittedName>
</protein>
<name>A1SV50_PSYIN</name>
<sequence length="84" mass="9421">MHGLYDATVDIDVALKLLEEAAEKNEPGAIFELAQYYLKSNKFEDAFEYLNMSASLGSPMAKFLLAKNIIDGVFKDENNNDVEQ</sequence>
<dbReference type="HOGENOM" id="CLU_2525122_0_0_6"/>
<accession>A1SV50</accession>
<dbReference type="SUPFAM" id="SSF81901">
    <property type="entry name" value="HCP-like"/>
    <property type="match status" value="1"/>
</dbReference>
<dbReference type="Proteomes" id="UP000000639">
    <property type="component" value="Chromosome"/>
</dbReference>
<gene>
    <name evidence="1" type="ordered locus">Ping_1561</name>
</gene>
<dbReference type="EMBL" id="CP000510">
    <property type="protein sequence ID" value="ABM03365.1"/>
    <property type="molecule type" value="Genomic_DNA"/>
</dbReference>
<proteinExistence type="predicted"/>